<comment type="caution">
    <text evidence="4">The sequence shown here is derived from an EMBL/GenBank/DDBJ whole genome shotgun (WGS) entry which is preliminary data.</text>
</comment>
<protein>
    <submittedName>
        <fullName evidence="4">GH43/DUF377 family glycosyl hydrolase</fullName>
    </submittedName>
</protein>
<dbReference type="InterPro" id="IPR007184">
    <property type="entry name" value="Mannoside_phosphorylase"/>
</dbReference>
<evidence type="ECO:0000256" key="2">
    <source>
        <dbReference type="ARBA" id="ARBA00022679"/>
    </source>
</evidence>
<gene>
    <name evidence="4" type="ORF">FHS31_001391</name>
</gene>
<evidence type="ECO:0000313" key="5">
    <source>
        <dbReference type="Proteomes" id="UP000727456"/>
    </source>
</evidence>
<dbReference type="GO" id="GO:0016787">
    <property type="term" value="F:hydrolase activity"/>
    <property type="evidence" value="ECO:0007669"/>
    <property type="project" value="UniProtKB-KW"/>
</dbReference>
<keyword evidence="1" id="KW-0328">Glycosyltransferase</keyword>
<name>A0ABX0TW03_9SPHN</name>
<dbReference type="Proteomes" id="UP000727456">
    <property type="component" value="Unassembled WGS sequence"/>
</dbReference>
<dbReference type="Pfam" id="PF04041">
    <property type="entry name" value="Glyco_hydro_130"/>
    <property type="match status" value="1"/>
</dbReference>
<dbReference type="InterPro" id="IPR023296">
    <property type="entry name" value="Glyco_hydro_beta-prop_sf"/>
</dbReference>
<evidence type="ECO:0000256" key="1">
    <source>
        <dbReference type="ARBA" id="ARBA00022676"/>
    </source>
</evidence>
<dbReference type="PANTHER" id="PTHR34106:SF5">
    <property type="entry name" value="GLYCOSIDASE"/>
    <property type="match status" value="1"/>
</dbReference>
<reference evidence="4 5" key="1">
    <citation type="submission" date="2020-03" db="EMBL/GenBank/DDBJ databases">
        <title>Genomic Encyclopedia of Type Strains, Phase III (KMG-III): the genomes of soil and plant-associated and newly described type strains.</title>
        <authorList>
            <person name="Whitman W."/>
        </authorList>
    </citation>
    <scope>NUCLEOTIDE SEQUENCE [LARGE SCALE GENOMIC DNA]</scope>
    <source>
        <strain evidence="4 5">CECT 8804</strain>
    </source>
</reference>
<evidence type="ECO:0000256" key="3">
    <source>
        <dbReference type="ARBA" id="ARBA00024356"/>
    </source>
</evidence>
<keyword evidence="2" id="KW-0808">Transferase</keyword>
<accession>A0ABX0TW03</accession>
<dbReference type="PANTHER" id="PTHR34106">
    <property type="entry name" value="GLYCOSIDASE"/>
    <property type="match status" value="1"/>
</dbReference>
<dbReference type="RefSeq" id="WP_341786308.1">
    <property type="nucleotide sequence ID" value="NZ_JAAOZC010000003.1"/>
</dbReference>
<dbReference type="SUPFAM" id="SSF75005">
    <property type="entry name" value="Arabinanase/levansucrase/invertase"/>
    <property type="match status" value="1"/>
</dbReference>
<proteinExistence type="inferred from homology"/>
<dbReference type="EMBL" id="JAAOZC010000003">
    <property type="protein sequence ID" value="NIJ07781.1"/>
    <property type="molecule type" value="Genomic_DNA"/>
</dbReference>
<dbReference type="Gene3D" id="2.115.10.20">
    <property type="entry name" value="Glycosyl hydrolase domain, family 43"/>
    <property type="match status" value="1"/>
</dbReference>
<keyword evidence="4" id="KW-0378">Hydrolase</keyword>
<organism evidence="4 5">
    <name type="scientific">Sphingomonas vulcanisoli</name>
    <dbReference type="NCBI Taxonomy" id="1658060"/>
    <lineage>
        <taxon>Bacteria</taxon>
        <taxon>Pseudomonadati</taxon>
        <taxon>Pseudomonadota</taxon>
        <taxon>Alphaproteobacteria</taxon>
        <taxon>Sphingomonadales</taxon>
        <taxon>Sphingomonadaceae</taxon>
        <taxon>Sphingomonas</taxon>
    </lineage>
</organism>
<keyword evidence="5" id="KW-1185">Reference proteome</keyword>
<sequence>MAQIDFNVEATDAVKLDGPKELLERDLMSPYVWKGKDDVFLMMVRAVPKPGAKGDSGTIWYATSNDGLSFTATAKPVIVPGPGPEDISGCEDPTVVERSDGTYVVYYTGVDASRSHGEMLYAEGPSMGKLVKKGVAIPSTPTEGNVKEATVDRTKAGAWRLFYEYAAGGASLVGLAIGESEAGPWQHEKQPFKPRPDGWDAWHLSTGPLLTSDKDHPVMFYNGATQDARWRIGWIAFDAEYSKVVDRCVEPLISPPPAANRLDTDIVFAASVVIAGGHPWLYYSRGDAALYRATLKRS</sequence>
<comment type="similarity">
    <text evidence="3">Belongs to the glycosyl hydrolase 130 family.</text>
</comment>
<evidence type="ECO:0000313" key="4">
    <source>
        <dbReference type="EMBL" id="NIJ07781.1"/>
    </source>
</evidence>